<protein>
    <submittedName>
        <fullName evidence="2">Fructose-specific phosphotransferase system IIC component</fullName>
    </submittedName>
</protein>
<keyword evidence="1" id="KW-1133">Transmembrane helix</keyword>
<comment type="caution">
    <text evidence="2">The sequence shown here is derived from an EMBL/GenBank/DDBJ whole genome shotgun (WGS) entry which is preliminary data.</text>
</comment>
<evidence type="ECO:0000313" key="3">
    <source>
        <dbReference type="Proteomes" id="UP000548423"/>
    </source>
</evidence>
<reference evidence="3" key="2">
    <citation type="submission" date="2020-08" db="EMBL/GenBank/DDBJ databases">
        <title>The Agave Microbiome: Exploring the role of microbial communities in plant adaptations to desert environments.</title>
        <authorList>
            <person name="Partida-Martinez L.P."/>
        </authorList>
    </citation>
    <scope>NUCLEOTIDE SEQUENCE [LARGE SCALE GENOMIC DNA]</scope>
    <source>
        <strain evidence="3">AT2.8</strain>
    </source>
</reference>
<dbReference type="GO" id="GO:0016740">
    <property type="term" value="F:transferase activity"/>
    <property type="evidence" value="ECO:0007669"/>
    <property type="project" value="UniProtKB-KW"/>
</dbReference>
<reference evidence="3" key="1">
    <citation type="submission" date="2020-07" db="EMBL/GenBank/DDBJ databases">
        <authorList>
            <person name="Partida-Martinez L."/>
            <person name="Huntemann M."/>
            <person name="Clum A."/>
            <person name="Wang J."/>
            <person name="Palaniappan K."/>
            <person name="Ritter S."/>
            <person name="Chen I.-M."/>
            <person name="Stamatis D."/>
            <person name="Reddy T."/>
            <person name="O'Malley R."/>
            <person name="Daum C."/>
            <person name="Shapiro N."/>
            <person name="Ivanova N."/>
            <person name="Kyrpides N."/>
            <person name="Woyke T."/>
        </authorList>
    </citation>
    <scope>NUCLEOTIDE SEQUENCE [LARGE SCALE GENOMIC DNA]</scope>
    <source>
        <strain evidence="3">AT2.8</strain>
    </source>
</reference>
<feature type="transmembrane region" description="Helical" evidence="1">
    <location>
        <begin position="38"/>
        <end position="58"/>
    </location>
</feature>
<keyword evidence="1" id="KW-0812">Transmembrane</keyword>
<dbReference type="EMBL" id="JACCBX010000009">
    <property type="protein sequence ID" value="NYE07512.1"/>
    <property type="molecule type" value="Genomic_DNA"/>
</dbReference>
<gene>
    <name evidence="2" type="ORF">F4694_004323</name>
</gene>
<dbReference type="AlphaFoldDB" id="A0A852TFG9"/>
<feature type="transmembrane region" description="Helical" evidence="1">
    <location>
        <begin position="6"/>
        <end position="26"/>
    </location>
</feature>
<proteinExistence type="predicted"/>
<keyword evidence="1" id="KW-0472">Membrane</keyword>
<dbReference type="Proteomes" id="UP000548423">
    <property type="component" value="Unassembled WGS sequence"/>
</dbReference>
<sequence>MGSIFLGIISGLIFGLISVIIMLPMKFEDKRTAIIGSFINRFTIGFLISVTVLPMYGWTKGVLIGLLISLPDALITKAYLPIIVLGVIGGAIIGGFIG</sequence>
<evidence type="ECO:0000313" key="2">
    <source>
        <dbReference type="EMBL" id="NYE07512.1"/>
    </source>
</evidence>
<evidence type="ECO:0000256" key="1">
    <source>
        <dbReference type="SAM" id="Phobius"/>
    </source>
</evidence>
<accession>A0A852TFG9</accession>
<name>A0A852TFG9_9BACI</name>
<feature type="transmembrane region" description="Helical" evidence="1">
    <location>
        <begin position="78"/>
        <end position="97"/>
    </location>
</feature>
<organism evidence="2 3">
    <name type="scientific">Neobacillus niacini</name>
    <dbReference type="NCBI Taxonomy" id="86668"/>
    <lineage>
        <taxon>Bacteria</taxon>
        <taxon>Bacillati</taxon>
        <taxon>Bacillota</taxon>
        <taxon>Bacilli</taxon>
        <taxon>Bacillales</taxon>
        <taxon>Bacillaceae</taxon>
        <taxon>Neobacillus</taxon>
    </lineage>
</organism>